<evidence type="ECO:0000256" key="10">
    <source>
        <dbReference type="ARBA" id="ARBA00022777"/>
    </source>
</evidence>
<dbReference type="Gene3D" id="3.30.200.20">
    <property type="entry name" value="Phosphorylase Kinase, domain 1"/>
    <property type="match status" value="1"/>
</dbReference>
<feature type="chain" id="PRO_5002311525" description="Receptor-like serine/threonine-protein kinase" evidence="22">
    <location>
        <begin position="29"/>
        <end position="829"/>
    </location>
</feature>
<dbReference type="Gene3D" id="2.90.10.10">
    <property type="entry name" value="Bulb-type lectin domain"/>
    <property type="match status" value="1"/>
</dbReference>
<evidence type="ECO:0000256" key="9">
    <source>
        <dbReference type="ARBA" id="ARBA00022741"/>
    </source>
</evidence>
<comment type="catalytic activity">
    <reaction evidence="17 19">
        <text>L-threonyl-[protein] + ATP = O-phospho-L-threonyl-[protein] + ADP + H(+)</text>
        <dbReference type="Rhea" id="RHEA:46608"/>
        <dbReference type="Rhea" id="RHEA-COMP:11060"/>
        <dbReference type="Rhea" id="RHEA-COMP:11605"/>
        <dbReference type="ChEBI" id="CHEBI:15378"/>
        <dbReference type="ChEBI" id="CHEBI:30013"/>
        <dbReference type="ChEBI" id="CHEBI:30616"/>
        <dbReference type="ChEBI" id="CHEBI:61977"/>
        <dbReference type="ChEBI" id="CHEBI:456216"/>
        <dbReference type="EC" id="2.7.11.1"/>
    </reaction>
</comment>
<keyword evidence="13 21" id="KW-0472">Membrane</keyword>
<dbReference type="InterPro" id="IPR017441">
    <property type="entry name" value="Protein_kinase_ATP_BS"/>
</dbReference>
<dbReference type="InterPro" id="IPR001480">
    <property type="entry name" value="Bulb-type_lectin_dom"/>
</dbReference>
<evidence type="ECO:0000256" key="21">
    <source>
        <dbReference type="SAM" id="Phobius"/>
    </source>
</evidence>
<dbReference type="PROSITE" id="PS50011">
    <property type="entry name" value="PROTEIN_KINASE_DOM"/>
    <property type="match status" value="1"/>
</dbReference>
<dbReference type="CDD" id="cd01098">
    <property type="entry name" value="PAN_AP_plant"/>
    <property type="match status" value="1"/>
</dbReference>
<evidence type="ECO:0000256" key="20">
    <source>
        <dbReference type="PROSITE-ProRule" id="PRU10141"/>
    </source>
</evidence>
<feature type="signal peptide" evidence="22">
    <location>
        <begin position="1"/>
        <end position="28"/>
    </location>
</feature>
<evidence type="ECO:0000256" key="22">
    <source>
        <dbReference type="SAM" id="SignalP"/>
    </source>
</evidence>
<evidence type="ECO:0000259" key="24">
    <source>
        <dbReference type="PROSITE" id="PS50927"/>
    </source>
</evidence>
<dbReference type="PROSITE" id="PS50927">
    <property type="entry name" value="BULB_LECTIN"/>
    <property type="match status" value="1"/>
</dbReference>
<dbReference type="GO" id="GO:0004674">
    <property type="term" value="F:protein serine/threonine kinase activity"/>
    <property type="evidence" value="ECO:0007669"/>
    <property type="project" value="UniProtKB-KW"/>
</dbReference>
<dbReference type="InterPro" id="IPR051343">
    <property type="entry name" value="G-type_lectin_kinases/EP1-like"/>
</dbReference>
<feature type="binding site" evidence="20">
    <location>
        <position position="543"/>
    </location>
    <ligand>
        <name>ATP</name>
        <dbReference type="ChEBI" id="CHEBI:30616"/>
    </ligand>
</feature>
<dbReference type="SUPFAM" id="SSF56112">
    <property type="entry name" value="Protein kinase-like (PK-like)"/>
    <property type="match status" value="1"/>
</dbReference>
<evidence type="ECO:0000256" key="19">
    <source>
        <dbReference type="PIRNR" id="PIRNR000641"/>
    </source>
</evidence>
<dbReference type="CDD" id="cd14066">
    <property type="entry name" value="STKc_IRAK"/>
    <property type="match status" value="1"/>
</dbReference>
<evidence type="ECO:0000256" key="14">
    <source>
        <dbReference type="ARBA" id="ARBA00023157"/>
    </source>
</evidence>
<keyword evidence="10 19" id="KW-0418">Kinase</keyword>
<reference evidence="26" key="1">
    <citation type="submission" date="2015-03" db="EMBL/GenBank/DDBJ databases">
        <title>A transcriptome of Araucaria cunninghamii, an australian fine timber species.</title>
        <authorList>
            <person name="Jing Yi C.J.Y."/>
            <person name="Yin San L.Y.S."/>
            <person name="Abdul Karim S.S."/>
            <person name="Wan Azmi N.N."/>
            <person name="Hercus R.R."/>
            <person name="Croft L.L."/>
        </authorList>
    </citation>
    <scope>NUCLEOTIDE SEQUENCE</scope>
    <source>
        <strain evidence="26">MI0301</strain>
        <tissue evidence="26">Leaf</tissue>
    </source>
</reference>
<dbReference type="InterPro" id="IPR011009">
    <property type="entry name" value="Kinase-like_dom_sf"/>
</dbReference>
<sequence>MANFGNKALLVPVAYLCATLCFLSAAHGTSHDVSLSPSQAPIAVATGSTSKTILRSEGGDFGLKFRPMGTSFLLAIVYMFYNETAVWSANRNRLVSPNATLFVSTENNLTLRDVDGTVVWSTNVRGASNMTLDTNGNLIIFDGSGRVLWQSFDNPTDTLIPGQIVRAGTFLVSSVSDSNISESAYKAGVLPGGAGFFVNVPEFYPYGILEFNPLRENAREALVSLYNSSCNHTIIDFSDGLKLSWKQEGKITEECRRETGGSTGGFSITLSSNSSEGFRYIRMEPDGNLRLYLQTPSRLLIEKDFFVDFFTDICRLPNYCGPYGICEQPGAQCTCPVSEKYFSRPNQTLAGCKPIKEIKCNSSHTMVELRGVDYFPSRYLAPLNVSLDRCKALCLANCSCVAAFYWQSSGSCFHYEELLSMRASSDQTQLGFLKVEDDSGLSKRKKRFWKQPGNVVGVCLGVALCAVLIYFVIPRPKKGQQNPRSAKPEDDDGFLKSLPVLPPRFTFAELKVITNDFSKKLGSGGFGSVYEGALWDGTLVAVKQLEDTSQGYTEFRTEIATLGSLSHVNLVRLRGFCAEESHHLLVYDYMANRSMDGWLFSKDVNRVLNWATRLGIAVDTARGLAFLHEESRECIVHLDVKPENILLDDEFRAKLSDFGLSKLIDRTQQSRVLTGMRGTPGYLAPEWLMETGVSSKSDIYSFGIVLLEMVSGRRCVDLTAPADECYLPAATIRKFEEGTLMEIVDPYLIEAYGRDGIVEEEVRSVVAVGLWCIQEDPARRPKASTVSRMLEGHMKVEEPPLLSLQSAVARQQRSIWIRVSDETSEISPS</sequence>
<dbReference type="InterPro" id="IPR024171">
    <property type="entry name" value="SRK-like_kinase"/>
</dbReference>
<name>A0A0D6R0F5_ARACU</name>
<feature type="transmembrane region" description="Helical" evidence="21">
    <location>
        <begin position="65"/>
        <end position="81"/>
    </location>
</feature>
<dbReference type="Pfam" id="PF00069">
    <property type="entry name" value="Pkinase"/>
    <property type="match status" value="1"/>
</dbReference>
<keyword evidence="7 22" id="KW-0732">Signal</keyword>
<keyword evidence="14" id="KW-1015">Disulfide bond</keyword>
<evidence type="ECO:0000256" key="8">
    <source>
        <dbReference type="ARBA" id="ARBA00022734"/>
    </source>
</evidence>
<comment type="subcellular location">
    <subcellularLocation>
        <location evidence="1">Membrane</location>
        <topology evidence="1">Single-pass type I membrane protein</topology>
    </subcellularLocation>
</comment>
<feature type="transmembrane region" description="Helical" evidence="21">
    <location>
        <begin position="453"/>
        <end position="473"/>
    </location>
</feature>
<dbReference type="PROSITE" id="PS50948">
    <property type="entry name" value="PAN"/>
    <property type="match status" value="1"/>
</dbReference>
<keyword evidence="11 19" id="KW-0067">ATP-binding</keyword>
<dbReference type="PANTHER" id="PTHR47976:SF115">
    <property type="entry name" value="RECEPTOR-LIKE SERINE_THREONINE-PROTEIN KINASE"/>
    <property type="match status" value="1"/>
</dbReference>
<dbReference type="FunFam" id="3.30.200.20:FF:000178">
    <property type="entry name" value="serine/threonine-protein kinase PBS1-like"/>
    <property type="match status" value="1"/>
</dbReference>
<keyword evidence="12 21" id="KW-1133">Transmembrane helix</keyword>
<keyword evidence="8" id="KW-0430">Lectin</keyword>
<keyword evidence="3" id="KW-0245">EGF-like domain</keyword>
<dbReference type="PIRSF" id="PIRSF000641">
    <property type="entry name" value="SRK"/>
    <property type="match status" value="1"/>
</dbReference>
<feature type="domain" description="Apple" evidence="25">
    <location>
        <begin position="360"/>
        <end position="436"/>
    </location>
</feature>
<dbReference type="InterPro" id="IPR003609">
    <property type="entry name" value="Pan_app"/>
</dbReference>
<evidence type="ECO:0000259" key="23">
    <source>
        <dbReference type="PROSITE" id="PS50011"/>
    </source>
</evidence>
<proteinExistence type="inferred from homology"/>
<dbReference type="PANTHER" id="PTHR47976">
    <property type="entry name" value="G-TYPE LECTIN S-RECEPTOR-LIKE SERINE/THREONINE-PROTEIN KINASE SD2-5"/>
    <property type="match status" value="1"/>
</dbReference>
<keyword evidence="5 19" id="KW-0808">Transferase</keyword>
<dbReference type="InterPro" id="IPR036426">
    <property type="entry name" value="Bulb-type_lectin_dom_sf"/>
</dbReference>
<dbReference type="PROSITE" id="PS00107">
    <property type="entry name" value="PROTEIN_KINASE_ATP"/>
    <property type="match status" value="1"/>
</dbReference>
<evidence type="ECO:0000256" key="12">
    <source>
        <dbReference type="ARBA" id="ARBA00022989"/>
    </source>
</evidence>
<dbReference type="SMART" id="SM00108">
    <property type="entry name" value="B_lectin"/>
    <property type="match status" value="1"/>
</dbReference>
<evidence type="ECO:0000256" key="16">
    <source>
        <dbReference type="ARBA" id="ARBA00023180"/>
    </source>
</evidence>
<evidence type="ECO:0000313" key="26">
    <source>
        <dbReference type="EMBL" id="JAG95405.1"/>
    </source>
</evidence>
<dbReference type="GO" id="GO:0030246">
    <property type="term" value="F:carbohydrate binding"/>
    <property type="evidence" value="ECO:0007669"/>
    <property type="project" value="UniProtKB-KW"/>
</dbReference>
<comment type="similarity">
    <text evidence="19">Belongs to the protein kinase superfamily. Ser/Thr protein kinase family.</text>
</comment>
<keyword evidence="4" id="KW-0597">Phosphoprotein</keyword>
<protein>
    <recommendedName>
        <fullName evidence="19">Receptor-like serine/threonine-protein kinase</fullName>
        <ecNumber evidence="19">2.7.11.1</ecNumber>
    </recommendedName>
</protein>
<dbReference type="EMBL" id="GCKF01040652">
    <property type="protein sequence ID" value="JAG95405.1"/>
    <property type="molecule type" value="Transcribed_RNA"/>
</dbReference>
<dbReference type="Pfam" id="PF01453">
    <property type="entry name" value="B_lectin"/>
    <property type="match status" value="1"/>
</dbReference>
<evidence type="ECO:0000256" key="13">
    <source>
        <dbReference type="ARBA" id="ARBA00023136"/>
    </source>
</evidence>
<evidence type="ECO:0000256" key="4">
    <source>
        <dbReference type="ARBA" id="ARBA00022553"/>
    </source>
</evidence>
<comment type="catalytic activity">
    <reaction evidence="18 19">
        <text>L-seryl-[protein] + ATP = O-phospho-L-seryl-[protein] + ADP + H(+)</text>
        <dbReference type="Rhea" id="RHEA:17989"/>
        <dbReference type="Rhea" id="RHEA-COMP:9863"/>
        <dbReference type="Rhea" id="RHEA-COMP:11604"/>
        <dbReference type="ChEBI" id="CHEBI:15378"/>
        <dbReference type="ChEBI" id="CHEBI:29999"/>
        <dbReference type="ChEBI" id="CHEBI:30616"/>
        <dbReference type="ChEBI" id="CHEBI:83421"/>
        <dbReference type="ChEBI" id="CHEBI:456216"/>
        <dbReference type="EC" id="2.7.11.1"/>
    </reaction>
</comment>
<feature type="domain" description="Protein kinase" evidence="23">
    <location>
        <begin position="515"/>
        <end position="796"/>
    </location>
</feature>
<dbReference type="SUPFAM" id="SSF51110">
    <property type="entry name" value="alpha-D-mannose-specific plant lectins"/>
    <property type="match status" value="1"/>
</dbReference>
<dbReference type="AlphaFoldDB" id="A0A0D6R0F5"/>
<dbReference type="PROSITE" id="PS00108">
    <property type="entry name" value="PROTEIN_KINASE_ST"/>
    <property type="match status" value="1"/>
</dbReference>
<feature type="domain" description="Bulb-type lectin" evidence="24">
    <location>
        <begin position="38"/>
        <end position="153"/>
    </location>
</feature>
<evidence type="ECO:0000256" key="5">
    <source>
        <dbReference type="ARBA" id="ARBA00022679"/>
    </source>
</evidence>
<dbReference type="Gene3D" id="1.10.510.10">
    <property type="entry name" value="Transferase(Phosphotransferase) domain 1"/>
    <property type="match status" value="1"/>
</dbReference>
<evidence type="ECO:0000256" key="3">
    <source>
        <dbReference type="ARBA" id="ARBA00022536"/>
    </source>
</evidence>
<keyword evidence="2 19" id="KW-0723">Serine/threonine-protein kinase</keyword>
<keyword evidence="6 21" id="KW-0812">Transmembrane</keyword>
<evidence type="ECO:0000256" key="17">
    <source>
        <dbReference type="ARBA" id="ARBA00047899"/>
    </source>
</evidence>
<dbReference type="CDD" id="cd00028">
    <property type="entry name" value="B_lectin"/>
    <property type="match status" value="1"/>
</dbReference>
<evidence type="ECO:0000256" key="18">
    <source>
        <dbReference type="ARBA" id="ARBA00048679"/>
    </source>
</evidence>
<keyword evidence="9 19" id="KW-0547">Nucleotide-binding</keyword>
<keyword evidence="15" id="KW-0675">Receptor</keyword>
<evidence type="ECO:0000259" key="25">
    <source>
        <dbReference type="PROSITE" id="PS50948"/>
    </source>
</evidence>
<evidence type="ECO:0000256" key="7">
    <source>
        <dbReference type="ARBA" id="ARBA00022729"/>
    </source>
</evidence>
<dbReference type="GO" id="GO:0016020">
    <property type="term" value="C:membrane"/>
    <property type="evidence" value="ECO:0007669"/>
    <property type="project" value="UniProtKB-SubCell"/>
</dbReference>
<dbReference type="GO" id="GO:0106310">
    <property type="term" value="F:protein serine kinase activity"/>
    <property type="evidence" value="ECO:0007669"/>
    <property type="project" value="RHEA"/>
</dbReference>
<evidence type="ECO:0000256" key="6">
    <source>
        <dbReference type="ARBA" id="ARBA00022692"/>
    </source>
</evidence>
<evidence type="ECO:0000256" key="2">
    <source>
        <dbReference type="ARBA" id="ARBA00022527"/>
    </source>
</evidence>
<dbReference type="EC" id="2.7.11.1" evidence="19"/>
<evidence type="ECO:0000256" key="1">
    <source>
        <dbReference type="ARBA" id="ARBA00004479"/>
    </source>
</evidence>
<organism evidence="26">
    <name type="scientific">Araucaria cunninghamii</name>
    <name type="common">Hoop pine</name>
    <name type="synonym">Moreton Bay pine</name>
    <dbReference type="NCBI Taxonomy" id="56994"/>
    <lineage>
        <taxon>Eukaryota</taxon>
        <taxon>Viridiplantae</taxon>
        <taxon>Streptophyta</taxon>
        <taxon>Embryophyta</taxon>
        <taxon>Tracheophyta</taxon>
        <taxon>Spermatophyta</taxon>
        <taxon>Pinopsida</taxon>
        <taxon>Pinidae</taxon>
        <taxon>Conifers II</taxon>
        <taxon>Araucariales</taxon>
        <taxon>Araucariaceae</taxon>
        <taxon>Araucaria</taxon>
    </lineage>
</organism>
<dbReference type="SMART" id="SM00220">
    <property type="entry name" value="S_TKc"/>
    <property type="match status" value="1"/>
</dbReference>
<keyword evidence="16" id="KW-0325">Glycoprotein</keyword>
<accession>A0A0D6R0F5</accession>
<dbReference type="InterPro" id="IPR000719">
    <property type="entry name" value="Prot_kinase_dom"/>
</dbReference>
<evidence type="ECO:0000256" key="11">
    <source>
        <dbReference type="ARBA" id="ARBA00022840"/>
    </source>
</evidence>
<dbReference type="InterPro" id="IPR008271">
    <property type="entry name" value="Ser/Thr_kinase_AS"/>
</dbReference>
<dbReference type="FunFam" id="1.10.510.10:FF:000248">
    <property type="entry name" value="S-receptor-like kinase 5"/>
    <property type="match status" value="1"/>
</dbReference>
<evidence type="ECO:0000256" key="15">
    <source>
        <dbReference type="ARBA" id="ARBA00023170"/>
    </source>
</evidence>
<dbReference type="GO" id="GO:0005524">
    <property type="term" value="F:ATP binding"/>
    <property type="evidence" value="ECO:0007669"/>
    <property type="project" value="UniProtKB-UniRule"/>
</dbReference>